<comment type="caution">
    <text evidence="2">The sequence shown here is derived from an EMBL/GenBank/DDBJ whole genome shotgun (WGS) entry which is preliminary data.</text>
</comment>
<dbReference type="STRING" id="520764.AN618_05720"/>
<organism evidence="2 3">
    <name type="scientific">Fervidicola ferrireducens</name>
    <dbReference type="NCBI Taxonomy" id="520764"/>
    <lineage>
        <taxon>Bacteria</taxon>
        <taxon>Bacillati</taxon>
        <taxon>Bacillota</taxon>
        <taxon>Clostridia</taxon>
        <taxon>Thermosediminibacterales</taxon>
        <taxon>Thermosediminibacteraceae</taxon>
        <taxon>Fervidicola</taxon>
    </lineage>
</organism>
<gene>
    <name evidence="2" type="ORF">AN618_05720</name>
</gene>
<evidence type="ECO:0000256" key="1">
    <source>
        <dbReference type="SAM" id="Phobius"/>
    </source>
</evidence>
<dbReference type="OrthoDB" id="1729868at2"/>
<dbReference type="RefSeq" id="WP_066351827.1">
    <property type="nucleotide sequence ID" value="NZ_LOED01000004.1"/>
</dbReference>
<evidence type="ECO:0000313" key="2">
    <source>
        <dbReference type="EMBL" id="KXG78180.1"/>
    </source>
</evidence>
<dbReference type="Pfam" id="PF07963">
    <property type="entry name" value="N_methyl"/>
    <property type="match status" value="1"/>
</dbReference>
<accession>A0A140LCA5</accession>
<dbReference type="InterPro" id="IPR012902">
    <property type="entry name" value="N_methyl_site"/>
</dbReference>
<dbReference type="NCBIfam" id="TIGR02532">
    <property type="entry name" value="IV_pilin_GFxxxE"/>
    <property type="match status" value="1"/>
</dbReference>
<dbReference type="EMBL" id="LOED01000004">
    <property type="protein sequence ID" value="KXG78180.1"/>
    <property type="molecule type" value="Genomic_DNA"/>
</dbReference>
<sequence length="127" mass="14264">MKWHRNYIRGDEGFTLVEIAVAVAILGIVVASLLSLFAQSLFASKFSKEITAATLLAQEKIEEIKGLSFEELQKAEGLTEETVELSDMEFTIYEKIEKIDDALMKISVEVKTKNNNGVRIVTYRGTF</sequence>
<protein>
    <recommendedName>
        <fullName evidence="4">Type II secretion system protein I</fullName>
    </recommendedName>
</protein>
<dbReference type="AlphaFoldDB" id="A0A140LCA5"/>
<dbReference type="Proteomes" id="UP000070427">
    <property type="component" value="Unassembled WGS sequence"/>
</dbReference>
<dbReference type="InParanoid" id="A0A140LCA5"/>
<feature type="transmembrane region" description="Helical" evidence="1">
    <location>
        <begin position="20"/>
        <end position="38"/>
    </location>
</feature>
<dbReference type="PROSITE" id="PS00409">
    <property type="entry name" value="PROKAR_NTER_METHYL"/>
    <property type="match status" value="1"/>
</dbReference>
<proteinExistence type="predicted"/>
<keyword evidence="3" id="KW-1185">Reference proteome</keyword>
<keyword evidence="1" id="KW-0812">Transmembrane</keyword>
<evidence type="ECO:0008006" key="4">
    <source>
        <dbReference type="Google" id="ProtNLM"/>
    </source>
</evidence>
<name>A0A140LCA5_9FIRM</name>
<keyword evidence="1" id="KW-0472">Membrane</keyword>
<reference evidence="2 3" key="1">
    <citation type="submission" date="2015-12" db="EMBL/GenBank/DDBJ databases">
        <title>Draft genome sequnece of Fervidicola ferrireducens strain Y170.</title>
        <authorList>
            <person name="Patel B.K."/>
        </authorList>
    </citation>
    <scope>NUCLEOTIDE SEQUENCE [LARGE SCALE GENOMIC DNA]</scope>
    <source>
        <strain evidence="2 3">Y170</strain>
    </source>
</reference>
<keyword evidence="1" id="KW-1133">Transmembrane helix</keyword>
<evidence type="ECO:0000313" key="3">
    <source>
        <dbReference type="Proteomes" id="UP000070427"/>
    </source>
</evidence>